<dbReference type="InterPro" id="IPR004690">
    <property type="entry name" value="Maln_transptMadL"/>
</dbReference>
<gene>
    <name evidence="2" type="ordered locus">RPC_1064</name>
</gene>
<sequence>MVIYGVMVLGLCMFIGTSIGLGLGIALGIPGDIGGVGFAMLLLVFVTPWLKSKGWLPKPSQDGIMFWNAMYIPVVIAMAATQNVASAMSGGAIAIIAGLLSVIICFVLIRPLSILAGSRTSTFGDDEDAATLAPTSASKPIKA</sequence>
<dbReference type="RefSeq" id="WP_011471533.1">
    <property type="nucleotide sequence ID" value="NC_007925.1"/>
</dbReference>
<evidence type="ECO:0000313" key="2">
    <source>
        <dbReference type="EMBL" id="ABD86628.1"/>
    </source>
</evidence>
<dbReference type="HOGENOM" id="CLU_141562_0_0_5"/>
<dbReference type="AlphaFoldDB" id="Q21AF8"/>
<reference evidence="2" key="1">
    <citation type="submission" date="2006-03" db="EMBL/GenBank/DDBJ databases">
        <title>Complete sequence of Rhodopseudomonas palustris BisB18.</title>
        <authorList>
            <consortium name="US DOE Joint Genome Institute"/>
            <person name="Copeland A."/>
            <person name="Lucas S."/>
            <person name="Lapidus A."/>
            <person name="Barry K."/>
            <person name="Detter J.C."/>
            <person name="Glavina del Rio T."/>
            <person name="Hammon N."/>
            <person name="Israni S."/>
            <person name="Dalin E."/>
            <person name="Tice H."/>
            <person name="Pitluck S."/>
            <person name="Chain P."/>
            <person name="Malfatti S."/>
            <person name="Shin M."/>
            <person name="Vergez L."/>
            <person name="Schmutz J."/>
            <person name="Larimer F."/>
            <person name="Land M."/>
            <person name="Hauser L."/>
            <person name="Pelletier D.A."/>
            <person name="Kyrpides N."/>
            <person name="Anderson I."/>
            <person name="Oda Y."/>
            <person name="Harwood C.S."/>
            <person name="Richardson P."/>
        </authorList>
    </citation>
    <scope>NUCLEOTIDE SEQUENCE [LARGE SCALE GENOMIC DNA]</scope>
    <source>
        <strain evidence="2">BisB18</strain>
    </source>
</reference>
<dbReference type="Pfam" id="PF03817">
    <property type="entry name" value="MadL"/>
    <property type="match status" value="1"/>
</dbReference>
<feature type="transmembrane region" description="Helical" evidence="1">
    <location>
        <begin position="7"/>
        <end position="27"/>
    </location>
</feature>
<dbReference type="GO" id="GO:0016020">
    <property type="term" value="C:membrane"/>
    <property type="evidence" value="ECO:0007669"/>
    <property type="project" value="InterPro"/>
</dbReference>
<feature type="transmembrane region" description="Helical" evidence="1">
    <location>
        <begin position="33"/>
        <end position="51"/>
    </location>
</feature>
<dbReference type="EMBL" id="CP000301">
    <property type="protein sequence ID" value="ABD86628.1"/>
    <property type="molecule type" value="Genomic_DNA"/>
</dbReference>
<keyword evidence="1" id="KW-0472">Membrane</keyword>
<dbReference type="eggNOG" id="ENOG5032RRS">
    <property type="taxonomic scope" value="Bacteria"/>
</dbReference>
<accession>Q21AF8</accession>
<dbReference type="STRING" id="316056.RPC_1064"/>
<keyword evidence="1" id="KW-0812">Transmembrane</keyword>
<protein>
    <submittedName>
        <fullName evidence="2">Transporter</fullName>
    </submittedName>
</protein>
<organism evidence="2">
    <name type="scientific">Rhodopseudomonas palustris (strain BisB18)</name>
    <dbReference type="NCBI Taxonomy" id="316056"/>
    <lineage>
        <taxon>Bacteria</taxon>
        <taxon>Pseudomonadati</taxon>
        <taxon>Pseudomonadota</taxon>
        <taxon>Alphaproteobacteria</taxon>
        <taxon>Hyphomicrobiales</taxon>
        <taxon>Nitrobacteraceae</taxon>
        <taxon>Rhodopseudomonas</taxon>
    </lineage>
</organism>
<proteinExistence type="predicted"/>
<evidence type="ECO:0000256" key="1">
    <source>
        <dbReference type="SAM" id="Phobius"/>
    </source>
</evidence>
<dbReference type="OrthoDB" id="286752at2"/>
<dbReference type="NCBIfam" id="TIGR00807">
    <property type="entry name" value="malonate_madL"/>
    <property type="match status" value="1"/>
</dbReference>
<name>Q21AF8_RHOPB</name>
<feature type="transmembrane region" description="Helical" evidence="1">
    <location>
        <begin position="87"/>
        <end position="109"/>
    </location>
</feature>
<dbReference type="KEGG" id="rpc:RPC_1064"/>
<keyword evidence="1" id="KW-1133">Transmembrane helix</keyword>
<feature type="transmembrane region" description="Helical" evidence="1">
    <location>
        <begin position="63"/>
        <end position="81"/>
    </location>
</feature>